<gene>
    <name evidence="2" type="ORF">DLD82_07925</name>
</gene>
<sequence length="365" mass="40677">MPDTHPDSIHPEAQFGNIEHLPETTQGHETILQGLDQWVPTDLPWIPGKKAYYGVPNFEGTENEWDNVPLIFTTDDRPKHPSDKALRENAAAELARINGRLAGKLTESTVHTSGTPRLTSRIQFSDPKVQEYYNLGKLAHSTGFSAASLETGHLVGKVKPSHVLLFVRGEHAEPNDPKAMFLNTKPDQSGIWSEIHNTLKSLVSLFEKAGQPAEMNNLQAPEDKKMTPDPELTKQLEFANLKLQEKDSLISAKDKEITDLKAKVTEFENLKKSIEEEKKNARWAEMKNCLPKGLTHSEDEEKKLRTEFETDSGAFAIKMLQHGNTKAQPKGKDGAEFVNTKQMASDEDRLRKLGIPSITISGGAE</sequence>
<evidence type="ECO:0000313" key="3">
    <source>
        <dbReference type="Proteomes" id="UP000245934"/>
    </source>
</evidence>
<dbReference type="AlphaFoldDB" id="A0A2V2N8D7"/>
<keyword evidence="3" id="KW-1185">Reference proteome</keyword>
<protein>
    <submittedName>
        <fullName evidence="2">Uncharacterized protein</fullName>
    </submittedName>
</protein>
<reference evidence="2 3" key="1">
    <citation type="submission" date="2018-05" db="EMBL/GenBank/DDBJ databases">
        <title>Draft genome of Methanospirillum stamsii Pt1.</title>
        <authorList>
            <person name="Dueholm M.S."/>
            <person name="Nielsen P.H."/>
            <person name="Bakmann L.F."/>
            <person name="Otzen D.E."/>
        </authorList>
    </citation>
    <scope>NUCLEOTIDE SEQUENCE [LARGE SCALE GENOMIC DNA]</scope>
    <source>
        <strain evidence="2 3">Pt1</strain>
    </source>
</reference>
<accession>A0A2V2N8D7</accession>
<dbReference type="Proteomes" id="UP000245934">
    <property type="component" value="Unassembled WGS sequence"/>
</dbReference>
<feature type="coiled-coil region" evidence="1">
    <location>
        <begin position="257"/>
        <end position="287"/>
    </location>
</feature>
<keyword evidence="1" id="KW-0175">Coiled coil</keyword>
<evidence type="ECO:0000256" key="1">
    <source>
        <dbReference type="SAM" id="Coils"/>
    </source>
</evidence>
<organism evidence="2 3">
    <name type="scientific">Methanospirillum stamsii</name>
    <dbReference type="NCBI Taxonomy" id="1277351"/>
    <lineage>
        <taxon>Archaea</taxon>
        <taxon>Methanobacteriati</taxon>
        <taxon>Methanobacteriota</taxon>
        <taxon>Stenosarchaea group</taxon>
        <taxon>Methanomicrobia</taxon>
        <taxon>Methanomicrobiales</taxon>
        <taxon>Methanospirillaceae</taxon>
        <taxon>Methanospirillum</taxon>
    </lineage>
</organism>
<evidence type="ECO:0000313" key="2">
    <source>
        <dbReference type="EMBL" id="PWR74815.1"/>
    </source>
</evidence>
<dbReference type="OrthoDB" id="387083at2157"/>
<dbReference type="EMBL" id="QGMZ01000015">
    <property type="protein sequence ID" value="PWR74815.1"/>
    <property type="molecule type" value="Genomic_DNA"/>
</dbReference>
<dbReference type="RefSeq" id="WP_109940578.1">
    <property type="nucleotide sequence ID" value="NZ_CP176366.1"/>
</dbReference>
<proteinExistence type="predicted"/>
<name>A0A2V2N8D7_9EURY</name>
<comment type="caution">
    <text evidence="2">The sequence shown here is derived from an EMBL/GenBank/DDBJ whole genome shotgun (WGS) entry which is preliminary data.</text>
</comment>
<dbReference type="GeneID" id="97610575"/>